<dbReference type="Pfam" id="PF23571">
    <property type="entry name" value="GH3_M"/>
    <property type="match status" value="1"/>
</dbReference>
<dbReference type="EMBL" id="CP017641">
    <property type="protein sequence ID" value="APZ95276.1"/>
    <property type="molecule type" value="Genomic_DNA"/>
</dbReference>
<evidence type="ECO:0000259" key="2">
    <source>
        <dbReference type="Pfam" id="PF23572"/>
    </source>
</evidence>
<organism evidence="3 4">
    <name type="scientific">Fuerstiella marisgermanici</name>
    <dbReference type="NCBI Taxonomy" id="1891926"/>
    <lineage>
        <taxon>Bacteria</taxon>
        <taxon>Pseudomonadati</taxon>
        <taxon>Planctomycetota</taxon>
        <taxon>Planctomycetia</taxon>
        <taxon>Planctomycetales</taxon>
        <taxon>Planctomycetaceae</taxon>
        <taxon>Fuerstiella</taxon>
    </lineage>
</organism>
<dbReference type="InterPro" id="IPR055378">
    <property type="entry name" value="GH3_C"/>
</dbReference>
<keyword evidence="4" id="KW-1185">Reference proteome</keyword>
<evidence type="ECO:0000259" key="1">
    <source>
        <dbReference type="Pfam" id="PF23571"/>
    </source>
</evidence>
<gene>
    <name evidence="3" type="ORF">Fuma_04932</name>
</gene>
<name>A0A1P8WMH7_9PLAN</name>
<dbReference type="AlphaFoldDB" id="A0A1P8WMH7"/>
<dbReference type="GO" id="GO:0016881">
    <property type="term" value="F:acid-amino acid ligase activity"/>
    <property type="evidence" value="ECO:0007669"/>
    <property type="project" value="TreeGrafter"/>
</dbReference>
<dbReference type="OrthoDB" id="614636at2"/>
<evidence type="ECO:0000313" key="4">
    <source>
        <dbReference type="Proteomes" id="UP000187735"/>
    </source>
</evidence>
<dbReference type="Pfam" id="PF23572">
    <property type="entry name" value="GH3_C"/>
    <property type="match status" value="1"/>
</dbReference>
<dbReference type="RefSeq" id="WP_077026462.1">
    <property type="nucleotide sequence ID" value="NZ_CP017641.1"/>
</dbReference>
<dbReference type="InterPro" id="IPR004993">
    <property type="entry name" value="GH3"/>
</dbReference>
<protein>
    <submittedName>
        <fullName evidence="3">GH3 auxin-responsive promoter</fullName>
    </submittedName>
</protein>
<dbReference type="InterPro" id="IPR055377">
    <property type="entry name" value="GH3_M"/>
</dbReference>
<dbReference type="STRING" id="1891926.Fuma_04932"/>
<sequence length="572" mass="64997">MLRILPKITPRVVSRGLLSALRRGSCDAFERRLSRAASVQRDWLLNRVRLSEQTGFGKDYGFQHIRSLDDFRKQVPVAGYDHFEPYINRVAAGETSALIPETEKLLQFTITTGSSGVPKLNPVTNTWLREYRKAWDVWGMKLFVDHPRHIGSKMLQMSGTWDMGTTPGGHQISMVSSLLTKIQNPMLKPYYLIPDVVNDIPDPVTRHYVALRLTLLEDVGWILLMNPGTLIRLAEIGDTHSDTLLRDISDGTLTDKFDIPSHIRRVLETKHLKRSVAGARRLSQLASQRGRLLPRDYWNTPVIGCWLAGTAGYQSRNIPQYFGDSPCRDMGLVSSEGRHTIPLQDTNPAGVPSIESGYYEFIPMDEPIGEFPHTLSGHELEPGHEYRLVMTTAAGYFRFDIGDIVKCCGFTSEAPLLEFVQKSARVGDLEGEKLTEHQVVAAAHMAAEQIGVNLSLITAVPRRLEHRQPRYDFLVESTEISDARQAERFLCNLDERLEELNFLWRARRREGVLQAPHLTRLAPREWDRCIQKEVAKRGTGDYQYKHPGLVMDEQWLDQFHVHDTITMQPATV</sequence>
<accession>A0A1P8WMH7</accession>
<reference evidence="3 4" key="1">
    <citation type="journal article" date="2016" name="Front. Microbiol.">
        <title>Fuerstia marisgermanicae gen. nov., sp. nov., an Unusual Member of the Phylum Planctomycetes from the German Wadden Sea.</title>
        <authorList>
            <person name="Kohn T."/>
            <person name="Heuer A."/>
            <person name="Jogler M."/>
            <person name="Vollmers J."/>
            <person name="Boedeker C."/>
            <person name="Bunk B."/>
            <person name="Rast P."/>
            <person name="Borchert D."/>
            <person name="Glockner I."/>
            <person name="Freese H.M."/>
            <person name="Klenk H.P."/>
            <person name="Overmann J."/>
            <person name="Kaster A.K."/>
            <person name="Rohde M."/>
            <person name="Wiegand S."/>
            <person name="Jogler C."/>
        </authorList>
    </citation>
    <scope>NUCLEOTIDE SEQUENCE [LARGE SCALE GENOMIC DNA]</scope>
    <source>
        <strain evidence="3 4">NH11</strain>
    </source>
</reference>
<dbReference type="Proteomes" id="UP000187735">
    <property type="component" value="Chromosome"/>
</dbReference>
<dbReference type="KEGG" id="fmr:Fuma_04932"/>
<dbReference type="Pfam" id="PF03321">
    <property type="entry name" value="GH3"/>
    <property type="match status" value="1"/>
</dbReference>
<dbReference type="GO" id="GO:0005737">
    <property type="term" value="C:cytoplasm"/>
    <property type="evidence" value="ECO:0007669"/>
    <property type="project" value="TreeGrafter"/>
</dbReference>
<evidence type="ECO:0000313" key="3">
    <source>
        <dbReference type="EMBL" id="APZ95276.1"/>
    </source>
</evidence>
<proteinExistence type="predicted"/>
<dbReference type="PANTHER" id="PTHR31901:SF9">
    <property type="entry name" value="GH3 DOMAIN-CONTAINING PROTEIN"/>
    <property type="match status" value="1"/>
</dbReference>
<dbReference type="PANTHER" id="PTHR31901">
    <property type="entry name" value="GH3 DOMAIN-CONTAINING PROTEIN"/>
    <property type="match status" value="1"/>
</dbReference>
<feature type="domain" description="GH3 middle" evidence="1">
    <location>
        <begin position="354"/>
        <end position="422"/>
    </location>
</feature>
<feature type="domain" description="GH3 C-terminal" evidence="2">
    <location>
        <begin position="438"/>
        <end position="553"/>
    </location>
</feature>